<dbReference type="CDD" id="cd00054">
    <property type="entry name" value="EGF_CA"/>
    <property type="match status" value="1"/>
</dbReference>
<dbReference type="InterPro" id="IPR023415">
    <property type="entry name" value="LDLR_class-A_CS"/>
</dbReference>
<accession>A0A8D8WN76</accession>
<dbReference type="PROSITE" id="PS01209">
    <property type="entry name" value="LDLRA_1"/>
    <property type="match status" value="1"/>
</dbReference>
<feature type="disulfide bond" evidence="2">
    <location>
        <begin position="428"/>
        <end position="437"/>
    </location>
</feature>
<feature type="disulfide bond" evidence="3">
    <location>
        <begin position="488"/>
        <end position="500"/>
    </location>
</feature>
<dbReference type="PROSITE" id="PS50026">
    <property type="entry name" value="EGF_3"/>
    <property type="match status" value="1"/>
</dbReference>
<feature type="signal peptide" evidence="4">
    <location>
        <begin position="1"/>
        <end position="19"/>
    </location>
</feature>
<keyword evidence="6" id="KW-0675">Receptor</keyword>
<feature type="chain" id="PRO_5033998743" evidence="4">
    <location>
        <begin position="20"/>
        <end position="541"/>
    </location>
</feature>
<evidence type="ECO:0000256" key="1">
    <source>
        <dbReference type="ARBA" id="ARBA00023157"/>
    </source>
</evidence>
<dbReference type="InterPro" id="IPR052108">
    <property type="entry name" value="MEGF/SIB"/>
</dbReference>
<dbReference type="AlphaFoldDB" id="A0A8D8WN76"/>
<keyword evidence="4" id="KW-0732">Signal</keyword>
<dbReference type="PANTHER" id="PTHR24035:SF109">
    <property type="entry name" value="PROTEIN DRAPER"/>
    <property type="match status" value="1"/>
</dbReference>
<keyword evidence="1 2" id="KW-1015">Disulfide bond</keyword>
<dbReference type="PROSITE" id="PS00022">
    <property type="entry name" value="EGF_1"/>
    <property type="match status" value="2"/>
</dbReference>
<evidence type="ECO:0000256" key="3">
    <source>
        <dbReference type="PROSITE-ProRule" id="PRU00124"/>
    </source>
</evidence>
<keyword evidence="2" id="KW-0245">EGF-like domain</keyword>
<reference evidence="6" key="1">
    <citation type="submission" date="2021-05" db="EMBL/GenBank/DDBJ databases">
        <authorList>
            <person name="Alioto T."/>
            <person name="Alioto T."/>
            <person name="Gomez Garrido J."/>
        </authorList>
    </citation>
    <scope>NUCLEOTIDE SEQUENCE</scope>
</reference>
<dbReference type="CDD" id="cd00112">
    <property type="entry name" value="LDLa"/>
    <property type="match status" value="1"/>
</dbReference>
<organism evidence="6">
    <name type="scientific">Cacopsylla melanoneura</name>
    <dbReference type="NCBI Taxonomy" id="428564"/>
    <lineage>
        <taxon>Eukaryota</taxon>
        <taxon>Metazoa</taxon>
        <taxon>Ecdysozoa</taxon>
        <taxon>Arthropoda</taxon>
        <taxon>Hexapoda</taxon>
        <taxon>Insecta</taxon>
        <taxon>Pterygota</taxon>
        <taxon>Neoptera</taxon>
        <taxon>Paraneoptera</taxon>
        <taxon>Hemiptera</taxon>
        <taxon>Sternorrhyncha</taxon>
        <taxon>Psylloidea</taxon>
        <taxon>Psyllidae</taxon>
        <taxon>Psyllinae</taxon>
        <taxon>Cacopsylla</taxon>
    </lineage>
</organism>
<evidence type="ECO:0000256" key="2">
    <source>
        <dbReference type="PROSITE-ProRule" id="PRU00076"/>
    </source>
</evidence>
<protein>
    <submittedName>
        <fullName evidence="6">Angiopoietin-1 receptor</fullName>
    </submittedName>
</protein>
<dbReference type="SMART" id="SM00192">
    <property type="entry name" value="LDLa"/>
    <property type="match status" value="1"/>
</dbReference>
<dbReference type="SMART" id="SM00181">
    <property type="entry name" value="EGF"/>
    <property type="match status" value="2"/>
</dbReference>
<dbReference type="InterPro" id="IPR000742">
    <property type="entry name" value="EGF"/>
</dbReference>
<dbReference type="PROSITE" id="PS50068">
    <property type="entry name" value="LDLRA_2"/>
    <property type="match status" value="1"/>
</dbReference>
<dbReference type="EMBL" id="HBUF01207507">
    <property type="protein sequence ID" value="CAG6664325.1"/>
    <property type="molecule type" value="Transcribed_RNA"/>
</dbReference>
<dbReference type="InterPro" id="IPR002172">
    <property type="entry name" value="LDrepeatLR_classA_rpt"/>
</dbReference>
<dbReference type="PANTHER" id="PTHR24035">
    <property type="entry name" value="MULTIPLE EPIDERMAL GROWTH FACTOR-LIKE DOMAINS PROTEIN"/>
    <property type="match status" value="1"/>
</dbReference>
<feature type="disulfide bond" evidence="3">
    <location>
        <begin position="495"/>
        <end position="513"/>
    </location>
</feature>
<name>A0A8D8WN76_9HEMI</name>
<evidence type="ECO:0000256" key="4">
    <source>
        <dbReference type="SAM" id="SignalP"/>
    </source>
</evidence>
<dbReference type="Gene3D" id="2.10.25.10">
    <property type="entry name" value="Laminin"/>
    <property type="match status" value="1"/>
</dbReference>
<proteinExistence type="predicted"/>
<dbReference type="Gene3D" id="4.10.400.10">
    <property type="entry name" value="Low-density Lipoprotein Receptor"/>
    <property type="match status" value="1"/>
</dbReference>
<evidence type="ECO:0000259" key="5">
    <source>
        <dbReference type="PROSITE" id="PS50026"/>
    </source>
</evidence>
<dbReference type="InterPro" id="IPR036055">
    <property type="entry name" value="LDL_receptor-like_sf"/>
</dbReference>
<dbReference type="Pfam" id="PF00057">
    <property type="entry name" value="Ldl_recept_a"/>
    <property type="match status" value="1"/>
</dbReference>
<sequence length="541" mass="61745">MSRILGIFFVLICVKEIRGALNDVTTMYKFHRLESDSNDEQYFNTCSVSVHVDNNKLQLPLINMYGDSLLPNTTIPSLYTDQGASTWFQMTNNNTTLFLPEIHFDKTHFSNMHIIEKIRNSYAMDTIEEKTASAQGFNEVLLFENKEFLKIRKNTRTFIQVAFHAPLGFYISLYWVDRQGIQISFSENTREITICLVNQYIIDFTTCSKAPQRYASNENSISYIAIDITDNITVIDLVASVTHKTPLHVPEKYDGYTSIVHYEYRNYDVVSYRLKQQTSVTLVSPWIEGVYNQSLFILYSGHESSYLSVYLEGADTSQQIQLDCEEVNRVKNRDGLDIVLTKVNLTSTDNWTEQKRIKIIASGDVTIVNVWERRPLDVYKVREAQPCVKSSITDIYNTPLDHRTIAQSGAMSHCFNGGRLENDFICSCPPGFVGHACQIPCGRNLFGQKCGKQCSRSPSACKGVVLCTPEYGCSCAPGYQGDYCSEQCQTDFFRCANGKCIPMKHVCDRDKHCEDNSDELNRVYCSRQERYESLDNKVDES</sequence>
<dbReference type="SUPFAM" id="SSF57424">
    <property type="entry name" value="LDL receptor-like module"/>
    <property type="match status" value="1"/>
</dbReference>
<comment type="caution">
    <text evidence="2">Lacks conserved residue(s) required for the propagation of feature annotation.</text>
</comment>
<evidence type="ECO:0000313" key="6">
    <source>
        <dbReference type="EMBL" id="CAG6664325.1"/>
    </source>
</evidence>
<feature type="domain" description="EGF-like" evidence="5">
    <location>
        <begin position="399"/>
        <end position="438"/>
    </location>
</feature>